<proteinExistence type="predicted"/>
<evidence type="ECO:0000256" key="1">
    <source>
        <dbReference type="SAM" id="Phobius"/>
    </source>
</evidence>
<dbReference type="InterPro" id="IPR024399">
    <property type="entry name" value="DUF2628"/>
</dbReference>
<evidence type="ECO:0000313" key="2">
    <source>
        <dbReference type="EMBL" id="MFC7436054.1"/>
    </source>
</evidence>
<protein>
    <submittedName>
        <fullName evidence="2">DUF2628 domain-containing protein</fullName>
    </submittedName>
</protein>
<gene>
    <name evidence="2" type="ORF">ACFQNJ_16180</name>
</gene>
<dbReference type="RefSeq" id="WP_382259420.1">
    <property type="nucleotide sequence ID" value="NZ_JBHTBX010000013.1"/>
</dbReference>
<dbReference type="EMBL" id="JBHTBX010000013">
    <property type="protein sequence ID" value="MFC7436054.1"/>
    <property type="molecule type" value="Genomic_DNA"/>
</dbReference>
<feature type="transmembrane region" description="Helical" evidence="1">
    <location>
        <begin position="67"/>
        <end position="85"/>
    </location>
</feature>
<keyword evidence="1" id="KW-1133">Transmembrane helix</keyword>
<comment type="caution">
    <text evidence="2">The sequence shown here is derived from an EMBL/GenBank/DDBJ whole genome shotgun (WGS) entry which is preliminary data.</text>
</comment>
<accession>A0ABW2RDC7</accession>
<sequence length="125" mass="13948">MKTFNIYTHSSLPAEAVKVGFSWPAFFFGVIWMAVKNLWSHAAGYVAVYVALYFFEHLIKETGRGMVAVVLLLLIAAGYFALWLVPAFKGNAWREANLVNRNFTFKEAIQADSPEAALAAISDNR</sequence>
<keyword evidence="1" id="KW-0812">Transmembrane</keyword>
<dbReference type="Proteomes" id="UP001596495">
    <property type="component" value="Unassembled WGS sequence"/>
</dbReference>
<name>A0ABW2RDC7_9BURK</name>
<evidence type="ECO:0000313" key="3">
    <source>
        <dbReference type="Proteomes" id="UP001596495"/>
    </source>
</evidence>
<organism evidence="2 3">
    <name type="scientific">Hydrogenophaga bisanensis</name>
    <dbReference type="NCBI Taxonomy" id="439611"/>
    <lineage>
        <taxon>Bacteria</taxon>
        <taxon>Pseudomonadati</taxon>
        <taxon>Pseudomonadota</taxon>
        <taxon>Betaproteobacteria</taxon>
        <taxon>Burkholderiales</taxon>
        <taxon>Comamonadaceae</taxon>
        <taxon>Hydrogenophaga</taxon>
    </lineage>
</organism>
<dbReference type="Pfam" id="PF10947">
    <property type="entry name" value="DUF2628"/>
    <property type="match status" value="1"/>
</dbReference>
<feature type="transmembrane region" description="Helical" evidence="1">
    <location>
        <begin position="38"/>
        <end position="55"/>
    </location>
</feature>
<keyword evidence="1" id="KW-0472">Membrane</keyword>
<keyword evidence="3" id="KW-1185">Reference proteome</keyword>
<reference evidence="3" key="1">
    <citation type="journal article" date="2019" name="Int. J. Syst. Evol. Microbiol.">
        <title>The Global Catalogue of Microorganisms (GCM) 10K type strain sequencing project: providing services to taxonomists for standard genome sequencing and annotation.</title>
        <authorList>
            <consortium name="The Broad Institute Genomics Platform"/>
            <consortium name="The Broad Institute Genome Sequencing Center for Infectious Disease"/>
            <person name="Wu L."/>
            <person name="Ma J."/>
        </authorList>
    </citation>
    <scope>NUCLEOTIDE SEQUENCE [LARGE SCALE GENOMIC DNA]</scope>
    <source>
        <strain evidence="3">CCUG 54518</strain>
    </source>
</reference>